<protein>
    <submittedName>
        <fullName evidence="2">Uncharacterized protein</fullName>
    </submittedName>
</protein>
<dbReference type="EMBL" id="CP002869">
    <property type="protein sequence ID" value="AEI44559.1"/>
    <property type="molecule type" value="Genomic_DNA"/>
</dbReference>
<reference evidence="3" key="1">
    <citation type="submission" date="2011-06" db="EMBL/GenBank/DDBJ databases">
        <title>Complete genome sequence of Paenibacillus mucilaginosus KNP414.</title>
        <authorList>
            <person name="Wang J."/>
            <person name="Hu S."/>
            <person name="Hu X."/>
            <person name="Zhang B."/>
            <person name="Dong D."/>
            <person name="Zhang S."/>
            <person name="Zhao K."/>
            <person name="Wu D."/>
        </authorList>
    </citation>
    <scope>NUCLEOTIDE SEQUENCE [LARGE SCALE GENOMIC DNA]</scope>
    <source>
        <strain evidence="3">KNP414</strain>
    </source>
</reference>
<gene>
    <name evidence="2" type="ordered locus">KNP414_06035</name>
</gene>
<dbReference type="Proteomes" id="UP000006620">
    <property type="component" value="Chromosome"/>
</dbReference>
<evidence type="ECO:0000313" key="3">
    <source>
        <dbReference type="Proteomes" id="UP000006620"/>
    </source>
</evidence>
<feature type="region of interest" description="Disordered" evidence="1">
    <location>
        <begin position="34"/>
        <end position="67"/>
    </location>
</feature>
<organism evidence="2 3">
    <name type="scientific">Paenibacillus mucilaginosus (strain KNP414)</name>
    <dbReference type="NCBI Taxonomy" id="1036673"/>
    <lineage>
        <taxon>Bacteria</taxon>
        <taxon>Bacillati</taxon>
        <taxon>Bacillota</taxon>
        <taxon>Bacilli</taxon>
        <taxon>Bacillales</taxon>
        <taxon>Paenibacillaceae</taxon>
        <taxon>Paenibacillus</taxon>
    </lineage>
</organism>
<dbReference type="PATRIC" id="fig|1036673.3.peg.5608"/>
<evidence type="ECO:0000256" key="1">
    <source>
        <dbReference type="SAM" id="MobiDB-lite"/>
    </source>
</evidence>
<accession>F8FEG0</accession>
<reference evidence="2 3" key="2">
    <citation type="journal article" date="2013" name="Genome Announc.">
        <title>Genome Sequence of Growth-Improving Paenibacillus mucilaginosus Strain KNP414.</title>
        <authorList>
            <person name="Lu J.J."/>
            <person name="Wang J.F."/>
            <person name="Hu X.F."/>
        </authorList>
    </citation>
    <scope>NUCLEOTIDE SEQUENCE [LARGE SCALE GENOMIC DNA]</scope>
    <source>
        <strain evidence="2 3">KNP414</strain>
    </source>
</reference>
<name>F8FEG0_PAEMK</name>
<dbReference type="AlphaFoldDB" id="F8FEG0"/>
<sequence>MQNGRERNGPQPTRCRPPSAVLYSRLRRLLPLQPAGMGIDPESRQYPKKASVPAVTGNGRFFGRKTS</sequence>
<proteinExistence type="predicted"/>
<evidence type="ECO:0000313" key="2">
    <source>
        <dbReference type="EMBL" id="AEI44559.1"/>
    </source>
</evidence>
<dbReference type="HOGENOM" id="CLU_2808359_0_0_9"/>
<dbReference type="KEGG" id="pms:KNP414_06035"/>